<evidence type="ECO:0000313" key="3">
    <source>
        <dbReference type="Proteomes" id="UP000578077"/>
    </source>
</evidence>
<feature type="compositionally biased region" description="Low complexity" evidence="1">
    <location>
        <begin position="328"/>
        <end position="338"/>
    </location>
</feature>
<gene>
    <name evidence="2" type="ORF">HNR25_001418</name>
</gene>
<dbReference type="EMBL" id="JACHLY010000001">
    <property type="protein sequence ID" value="MBB5997667.1"/>
    <property type="molecule type" value="Genomic_DNA"/>
</dbReference>
<feature type="region of interest" description="Disordered" evidence="1">
    <location>
        <begin position="187"/>
        <end position="226"/>
    </location>
</feature>
<protein>
    <submittedName>
        <fullName evidence="2">Uncharacterized protein</fullName>
    </submittedName>
</protein>
<evidence type="ECO:0000256" key="1">
    <source>
        <dbReference type="SAM" id="MobiDB-lite"/>
    </source>
</evidence>
<keyword evidence="3" id="KW-1185">Reference proteome</keyword>
<accession>A0A841E1J2</accession>
<proteinExistence type="predicted"/>
<sequence length="480" mass="49968">MDTGRRGLALAPERFPDPVRRRLGNLDRLREVWARRRRYGAGTEDPAVDRRSTRRRIAELRRLAGVDTPDSGGTAAEEDAFLAMADDCRSGVRLTPDYFESLVGTTPDFGPPLPAPSGVGERLADAAAVETHPVIRAAHLFATCTEALAPGPAAAAGDPPAHLRPLPWMLADLSLIRSDFPPPAIDVSCPLSPTGRGPDGRARSVPGDLPWHGPPPEGQVPSPRSGGDRLTALVLLFADLETAALRSELSRLAGARTGARGESGRLASAVHRRIVEHLRLRSAPLHLVLRELDPDCRAVVSSSTAGPGFTPQHPAARDAPVAAGPSDGSPARAGEAPEGAGGGAAPAAEPPDDAATATRTRAPAAPSTGERSLDSARRALFAPGANEWRASLDVDLADGVLRLLVLVQEVGSSSTGVLAVTADGLLTTDDGAEDVLAAGCAACVTLVPTDGADDRWPEVEAFVDDVLARSVGRLTSTARY</sequence>
<organism evidence="2 3">
    <name type="scientific">Streptomonospora salina</name>
    <dbReference type="NCBI Taxonomy" id="104205"/>
    <lineage>
        <taxon>Bacteria</taxon>
        <taxon>Bacillati</taxon>
        <taxon>Actinomycetota</taxon>
        <taxon>Actinomycetes</taxon>
        <taxon>Streptosporangiales</taxon>
        <taxon>Nocardiopsidaceae</taxon>
        <taxon>Streptomonospora</taxon>
    </lineage>
</organism>
<dbReference type="AlphaFoldDB" id="A0A841E1J2"/>
<reference evidence="2 3" key="1">
    <citation type="submission" date="2020-08" db="EMBL/GenBank/DDBJ databases">
        <title>Sequencing the genomes of 1000 actinobacteria strains.</title>
        <authorList>
            <person name="Klenk H.-P."/>
        </authorList>
    </citation>
    <scope>NUCLEOTIDE SEQUENCE [LARGE SCALE GENOMIC DNA]</scope>
    <source>
        <strain evidence="2 3">DSM 44593</strain>
    </source>
</reference>
<dbReference type="RefSeq" id="WP_184633892.1">
    <property type="nucleotide sequence ID" value="NZ_BAABKT010000005.1"/>
</dbReference>
<evidence type="ECO:0000313" key="2">
    <source>
        <dbReference type="EMBL" id="MBB5997667.1"/>
    </source>
</evidence>
<name>A0A841E1J2_9ACTN</name>
<dbReference type="Proteomes" id="UP000578077">
    <property type="component" value="Unassembled WGS sequence"/>
</dbReference>
<comment type="caution">
    <text evidence="2">The sequence shown here is derived from an EMBL/GenBank/DDBJ whole genome shotgun (WGS) entry which is preliminary data.</text>
</comment>
<feature type="compositionally biased region" description="Low complexity" evidence="1">
    <location>
        <begin position="353"/>
        <end position="369"/>
    </location>
</feature>
<feature type="region of interest" description="Disordered" evidence="1">
    <location>
        <begin position="301"/>
        <end position="372"/>
    </location>
</feature>